<evidence type="ECO:0000313" key="4">
    <source>
        <dbReference type="EMBL" id="MCE5168170.1"/>
    </source>
</evidence>
<name>A0ABS8Y8U1_9BACL</name>
<accession>A0ABS8Y8U1</accession>
<protein>
    <recommendedName>
        <fullName evidence="1">Copper chaperone CopZ</fullName>
    </recommendedName>
</protein>
<dbReference type="InterPro" id="IPR006121">
    <property type="entry name" value="HMA_dom"/>
</dbReference>
<organism evidence="4 5">
    <name type="scientific">Paenibacillus profundus</name>
    <dbReference type="NCBI Taxonomy" id="1173085"/>
    <lineage>
        <taxon>Bacteria</taxon>
        <taxon>Bacillati</taxon>
        <taxon>Bacillota</taxon>
        <taxon>Bacilli</taxon>
        <taxon>Bacillales</taxon>
        <taxon>Paenibacillaceae</taxon>
        <taxon>Paenibacillus</taxon>
    </lineage>
</organism>
<feature type="domain" description="HMA" evidence="3">
    <location>
        <begin position="2"/>
        <end position="66"/>
    </location>
</feature>
<dbReference type="Proteomes" id="UP001199916">
    <property type="component" value="Unassembled WGS sequence"/>
</dbReference>
<evidence type="ECO:0000256" key="1">
    <source>
        <dbReference type="ARBA" id="ARBA00015313"/>
    </source>
</evidence>
<dbReference type="CDD" id="cd00371">
    <property type="entry name" value="HMA"/>
    <property type="match status" value="1"/>
</dbReference>
<dbReference type="Gene3D" id="3.30.70.100">
    <property type="match status" value="1"/>
</dbReference>
<sequence>MANLTLKVEGMTCGHCKQSVERAVADIGGQAQVDLAAKQVSVTYDETAVKPDQIREAIEDQGFDVIVNE</sequence>
<dbReference type="SUPFAM" id="SSF55008">
    <property type="entry name" value="HMA, heavy metal-associated domain"/>
    <property type="match status" value="1"/>
</dbReference>
<dbReference type="EMBL" id="JAJNBZ010000001">
    <property type="protein sequence ID" value="MCE5168170.1"/>
    <property type="molecule type" value="Genomic_DNA"/>
</dbReference>
<dbReference type="Pfam" id="PF00403">
    <property type="entry name" value="HMA"/>
    <property type="match status" value="1"/>
</dbReference>
<dbReference type="PROSITE" id="PS50846">
    <property type="entry name" value="HMA_2"/>
    <property type="match status" value="1"/>
</dbReference>
<gene>
    <name evidence="4" type="ORF">LQV63_02390</name>
</gene>
<proteinExistence type="predicted"/>
<dbReference type="InterPro" id="IPR000428">
    <property type="entry name" value="Cu-bd"/>
</dbReference>
<keyword evidence="5" id="KW-1185">Reference proteome</keyword>
<dbReference type="PANTHER" id="PTHR46594:SF4">
    <property type="entry name" value="P-TYPE CATION-TRANSPORTING ATPASE"/>
    <property type="match status" value="1"/>
</dbReference>
<reference evidence="4 5" key="1">
    <citation type="submission" date="2021-11" db="EMBL/GenBank/DDBJ databases">
        <title>Draft genome sequence of Paenibacillus profundus YoMME, a new Gram-positive bacteria with exoelectrogenic properties.</title>
        <authorList>
            <person name="Hubenova Y."/>
            <person name="Hubenova E."/>
            <person name="Manasiev Y."/>
            <person name="Peykov S."/>
            <person name="Mitov M."/>
        </authorList>
    </citation>
    <scope>NUCLEOTIDE SEQUENCE [LARGE SCALE GENOMIC DNA]</scope>
    <source>
        <strain evidence="4 5">YoMME</strain>
    </source>
</reference>
<dbReference type="PANTHER" id="PTHR46594">
    <property type="entry name" value="P-TYPE CATION-TRANSPORTING ATPASE"/>
    <property type="match status" value="1"/>
</dbReference>
<dbReference type="InterPro" id="IPR036163">
    <property type="entry name" value="HMA_dom_sf"/>
</dbReference>
<evidence type="ECO:0000313" key="5">
    <source>
        <dbReference type="Proteomes" id="UP001199916"/>
    </source>
</evidence>
<dbReference type="RefSeq" id="WP_233695563.1">
    <property type="nucleotide sequence ID" value="NZ_JAJNBZ010000001.1"/>
</dbReference>
<comment type="caution">
    <text evidence="4">The sequence shown here is derived from an EMBL/GenBank/DDBJ whole genome shotgun (WGS) entry which is preliminary data.</text>
</comment>
<dbReference type="PRINTS" id="PR00944">
    <property type="entry name" value="CUEXPORT"/>
</dbReference>
<keyword evidence="2" id="KW-0479">Metal-binding</keyword>
<evidence type="ECO:0000256" key="2">
    <source>
        <dbReference type="ARBA" id="ARBA00022723"/>
    </source>
</evidence>
<evidence type="ECO:0000259" key="3">
    <source>
        <dbReference type="PROSITE" id="PS50846"/>
    </source>
</evidence>